<dbReference type="RefSeq" id="WP_129340613.1">
    <property type="nucleotide sequence ID" value="NZ_JACIDD010000001.1"/>
</dbReference>
<dbReference type="AlphaFoldDB" id="A0A4Q2J008"/>
<dbReference type="Proteomes" id="UP000292347">
    <property type="component" value="Unassembled WGS sequence"/>
</dbReference>
<gene>
    <name evidence="1" type="ORF">EO081_04005</name>
</gene>
<comment type="caution">
    <text evidence="1">The sequence shown here is derived from an EMBL/GenBank/DDBJ whole genome shotgun (WGS) entry which is preliminary data.</text>
</comment>
<name>A0A4Q2J008_9SPHN</name>
<sequence>MSTFPVRRLGQAGVVTDMHPADLEDPAVFTAGVNVRFRNGRVTRGPIPRTVATLDFEPGHAVAIPPSSGGYDEIIMASADFGTVKRLNGAELEDLTPPGQVAGSEGYPITSCFLGGVSYLNRESHDPICKVPGDSTYNVLPNWPEGYRCKVLRSFKDQLVALGVTKAGAYYPTMVKWSDLVGFGTPPGDWSTDSTTNSAGENIVNEMQHTIVDGLALRNSFVIYCTNSVWQMDYVGGDFIYQFTKLFDERGVINPNCVVQVGGSHFVFDRNDIYVHDGVSPTSIADQKVREFIFDALDTAKSHLCFVNHDARLSEIRFCYPSADRLVGWQGPTNGCNRAAVYNYANGTWTFYDLPNVTGACRSALISGKSWDDDQEVTWDGSQGLFLTSEGDEGQHVLFVGRSDPSMGLTAPRLYGLDLLRGGTLTQPVEPEAVKPAFIERVGLDLDIIGKNLTQYTHLQAIWPQVWVEAPADSYWQFGGNDLVNQEPTWSDETTFDPNAEAKIDINEAGKYLAYRFGVRGTGDFQLSGFDIQLVIRGRR</sequence>
<protein>
    <submittedName>
        <fullName evidence="1">Uncharacterized protein</fullName>
    </submittedName>
</protein>
<reference evidence="1 2" key="1">
    <citation type="submission" date="2019-01" db="EMBL/GenBank/DDBJ databases">
        <title>Sphingomonas mucosissima sp. nov. and Sphingomonas desiccabilis sp. nov., from biological soil crusts in the Colorado Plateau, USA.</title>
        <authorList>
            <person name="Zhu D."/>
        </authorList>
    </citation>
    <scope>NUCLEOTIDE SEQUENCE [LARGE SCALE GENOMIC DNA]</scope>
    <source>
        <strain evidence="1 2">CP1D</strain>
    </source>
</reference>
<evidence type="ECO:0000313" key="2">
    <source>
        <dbReference type="Proteomes" id="UP000292347"/>
    </source>
</evidence>
<proteinExistence type="predicted"/>
<keyword evidence="2" id="KW-1185">Reference proteome</keyword>
<accession>A0A4Q2J008</accession>
<evidence type="ECO:0000313" key="1">
    <source>
        <dbReference type="EMBL" id="RXZ34831.1"/>
    </source>
</evidence>
<organism evidence="1 2">
    <name type="scientific">Sphingomonas desiccabilis</name>
    <dbReference type="NCBI Taxonomy" id="429134"/>
    <lineage>
        <taxon>Bacteria</taxon>
        <taxon>Pseudomonadati</taxon>
        <taxon>Pseudomonadota</taxon>
        <taxon>Alphaproteobacteria</taxon>
        <taxon>Sphingomonadales</taxon>
        <taxon>Sphingomonadaceae</taxon>
        <taxon>Sphingomonas</taxon>
    </lineage>
</organism>
<dbReference type="OrthoDB" id="8175892at2"/>
<dbReference type="EMBL" id="SDPT01000001">
    <property type="protein sequence ID" value="RXZ34831.1"/>
    <property type="molecule type" value="Genomic_DNA"/>
</dbReference>